<evidence type="ECO:0000313" key="2">
    <source>
        <dbReference type="Proteomes" id="UP001516023"/>
    </source>
</evidence>
<proteinExistence type="predicted"/>
<name>A0ABD3PEX7_9STRA</name>
<keyword evidence="2" id="KW-1185">Reference proteome</keyword>
<dbReference type="Proteomes" id="UP001516023">
    <property type="component" value="Unassembled WGS sequence"/>
</dbReference>
<sequence length="510" mass="59106">MKPMTSNNSKSSSSQVMTMNPHLKRMSLLLVIAATYLIVFKDTKILRILVPDNFTATSKQTVRRKDNNPSQSASILRRFDSADADARGEPYLNRWQRRFSTPTSINNGTNNHATNQGAYFFFKHMRKAGGTSLRSYFRDVFQYHGVNCTRDDYGSIKRGARYPRFCMWNMNFRRWIPSVPFMIRGGRDRCVWLLCGVKQSDLTFASTIILQPCPDGKKHPIERHMSEFFFSGPGTKFYIDRQQLYTNETYTKQLSTFLNEQVPLWIKQEGGGKTFLDRYGEMDGRLNMYFGRFYTNNFQLRAMAGCSSSDCLQRRHAGNLTPKFEEEMAKLHPLRNKNTTMYSTSVPLCTQYFHKDHGLYDPCAKGRMQQDECKLGCDGPCFYPSVAWGPLDRSDVARALSALEAFDIVLLTETFDDPDQSAFLADVLGVPRDAEFALTNHNVTNYVVQKRNKHEKTHFYRDLLAKLSPRSLEMLMVESELEVEFYERAVEVNSRMTKEWKRETNWKERP</sequence>
<organism evidence="1 2">
    <name type="scientific">Cyclotella cryptica</name>
    <dbReference type="NCBI Taxonomy" id="29204"/>
    <lineage>
        <taxon>Eukaryota</taxon>
        <taxon>Sar</taxon>
        <taxon>Stramenopiles</taxon>
        <taxon>Ochrophyta</taxon>
        <taxon>Bacillariophyta</taxon>
        <taxon>Coscinodiscophyceae</taxon>
        <taxon>Thalassiosirophycidae</taxon>
        <taxon>Stephanodiscales</taxon>
        <taxon>Stephanodiscaceae</taxon>
        <taxon>Cyclotella</taxon>
    </lineage>
</organism>
<evidence type="ECO:0000313" key="1">
    <source>
        <dbReference type="EMBL" id="KAL3786194.1"/>
    </source>
</evidence>
<dbReference type="EMBL" id="JABMIG020000200">
    <property type="protein sequence ID" value="KAL3786194.1"/>
    <property type="molecule type" value="Genomic_DNA"/>
</dbReference>
<accession>A0ABD3PEX7</accession>
<comment type="caution">
    <text evidence="1">The sequence shown here is derived from an EMBL/GenBank/DDBJ whole genome shotgun (WGS) entry which is preliminary data.</text>
</comment>
<protein>
    <submittedName>
        <fullName evidence="1">Uncharacterized protein</fullName>
    </submittedName>
</protein>
<dbReference type="AlphaFoldDB" id="A0ABD3PEX7"/>
<gene>
    <name evidence="1" type="ORF">HJC23_001270</name>
</gene>
<reference evidence="1 2" key="1">
    <citation type="journal article" date="2020" name="G3 (Bethesda)">
        <title>Improved Reference Genome for Cyclotella cryptica CCMP332, a Model for Cell Wall Morphogenesis, Salinity Adaptation, and Lipid Production in Diatoms (Bacillariophyta).</title>
        <authorList>
            <person name="Roberts W.R."/>
            <person name="Downey K.M."/>
            <person name="Ruck E.C."/>
            <person name="Traller J.C."/>
            <person name="Alverson A.J."/>
        </authorList>
    </citation>
    <scope>NUCLEOTIDE SEQUENCE [LARGE SCALE GENOMIC DNA]</scope>
    <source>
        <strain evidence="1 2">CCMP332</strain>
    </source>
</reference>